<feature type="transmembrane region" description="Helical" evidence="11">
    <location>
        <begin position="30"/>
        <end position="51"/>
    </location>
</feature>
<dbReference type="GO" id="GO:0005886">
    <property type="term" value="C:plasma membrane"/>
    <property type="evidence" value="ECO:0007669"/>
    <property type="project" value="UniProtKB-SubCell"/>
</dbReference>
<evidence type="ECO:0000256" key="7">
    <source>
        <dbReference type="ARBA" id="ARBA00022989"/>
    </source>
</evidence>
<dbReference type="AlphaFoldDB" id="A0A249JXN0"/>
<evidence type="ECO:0000256" key="9">
    <source>
        <dbReference type="ARBA" id="ARBA00047816"/>
    </source>
</evidence>
<comment type="subcellular location">
    <subcellularLocation>
        <location evidence="2">Cell membrane</location>
        <topology evidence="2">Multi-pass membrane protein</topology>
    </subcellularLocation>
</comment>
<evidence type="ECO:0000256" key="1">
    <source>
        <dbReference type="ARBA" id="ARBA00002536"/>
    </source>
</evidence>
<organism evidence="12 13">
    <name type="scientific">Candidatus Nanopelagicus limnae</name>
    <dbReference type="NCBI Taxonomy" id="1884634"/>
    <lineage>
        <taxon>Bacteria</taxon>
        <taxon>Bacillati</taxon>
        <taxon>Actinomycetota</taxon>
        <taxon>Actinomycetes</taxon>
        <taxon>Candidatus Nanopelagicales</taxon>
        <taxon>Candidatus Nanopelagicaceae</taxon>
        <taxon>Candidatus Nanopelagicus</taxon>
    </lineage>
</organism>
<dbReference type="InterPro" id="IPR021050">
    <property type="entry name" value="Cyt_c_oxidase_su4_actinobac"/>
</dbReference>
<reference evidence="13" key="1">
    <citation type="submission" date="2016-10" db="EMBL/GenBank/DDBJ databases">
        <title>High microdiversification within the ubiquitous acI lineage of Actinobacteria.</title>
        <authorList>
            <person name="Neuenschwander S.M."/>
            <person name="Salcher M."/>
            <person name="Ghai R."/>
            <person name="Pernthaler J."/>
        </authorList>
    </citation>
    <scope>NUCLEOTIDE SEQUENCE [LARGE SCALE GENOMIC DNA]</scope>
</reference>
<keyword evidence="13" id="KW-1185">Reference proteome</keyword>
<dbReference type="Proteomes" id="UP000217153">
    <property type="component" value="Chromosome"/>
</dbReference>
<name>A0A249JXN0_9ACTN</name>
<comment type="function">
    <text evidence="1 10">Part of cytochrome c oxidase, its function is unknown.</text>
</comment>
<dbReference type="KEGG" id="abam:B1s21122_02760"/>
<evidence type="ECO:0000256" key="11">
    <source>
        <dbReference type="SAM" id="Phobius"/>
    </source>
</evidence>
<evidence type="ECO:0000256" key="2">
    <source>
        <dbReference type="ARBA" id="ARBA00004651"/>
    </source>
</evidence>
<evidence type="ECO:0000313" key="12">
    <source>
        <dbReference type="EMBL" id="ASY09272.1"/>
    </source>
</evidence>
<keyword evidence="5 11" id="KW-0812">Transmembrane</keyword>
<gene>
    <name evidence="12" type="ORF">B1s21122_02760</name>
</gene>
<dbReference type="EC" id="7.1.1.9" evidence="10"/>
<proteinExistence type="inferred from homology"/>
<dbReference type="GO" id="GO:0022900">
    <property type="term" value="P:electron transport chain"/>
    <property type="evidence" value="ECO:0007669"/>
    <property type="project" value="InterPro"/>
</dbReference>
<sequence length="133" mass="14419">MKTSWLLFIGLSIFYAIMTVIYWQLGGEPVGVTAIALSGGLALIIGFYLWFTARRLGNVLPEDNLQGEIADSAGELGFYSPHSWWPLPVALSACTLGLGLIIGWWLVLIGVGSLLISVLGLVLQYERPSNTAH</sequence>
<evidence type="ECO:0000256" key="6">
    <source>
        <dbReference type="ARBA" id="ARBA00022967"/>
    </source>
</evidence>
<evidence type="ECO:0000313" key="13">
    <source>
        <dbReference type="Proteomes" id="UP000217153"/>
    </source>
</evidence>
<comment type="similarity">
    <text evidence="3 10">Belongs to the cytochrome c oxidase bacterial subunit CtaF family.</text>
</comment>
<feature type="transmembrane region" description="Helical" evidence="11">
    <location>
        <begin position="6"/>
        <end position="23"/>
    </location>
</feature>
<dbReference type="Pfam" id="PF12270">
    <property type="entry name" value="Cyt_c_ox_IV"/>
    <property type="match status" value="1"/>
</dbReference>
<evidence type="ECO:0000256" key="10">
    <source>
        <dbReference type="PIRNR" id="PIRNR017385"/>
    </source>
</evidence>
<keyword evidence="4 10" id="KW-1003">Cell membrane</keyword>
<evidence type="ECO:0000256" key="8">
    <source>
        <dbReference type="ARBA" id="ARBA00023136"/>
    </source>
</evidence>
<evidence type="ECO:0000256" key="3">
    <source>
        <dbReference type="ARBA" id="ARBA00006870"/>
    </source>
</evidence>
<dbReference type="RefSeq" id="WP_095680576.1">
    <property type="nucleotide sequence ID" value="NZ_CP016768.2"/>
</dbReference>
<dbReference type="OrthoDB" id="5244617at2"/>
<dbReference type="PIRSF" id="PIRSF017385">
    <property type="entry name" value="CtaF"/>
    <property type="match status" value="1"/>
</dbReference>
<dbReference type="EMBL" id="CP016768">
    <property type="protein sequence ID" value="ASY09272.1"/>
    <property type="molecule type" value="Genomic_DNA"/>
</dbReference>
<dbReference type="GO" id="GO:0004129">
    <property type="term" value="F:cytochrome-c oxidase activity"/>
    <property type="evidence" value="ECO:0007669"/>
    <property type="project" value="UniProtKB-EC"/>
</dbReference>
<keyword evidence="8 10" id="KW-0472">Membrane</keyword>
<keyword evidence="7 11" id="KW-1133">Transmembrane helix</keyword>
<accession>A0A249JXN0</accession>
<comment type="catalytic activity">
    <reaction evidence="9 10">
        <text>4 Fe(II)-[cytochrome c] + O2 + 8 H(+)(in) = 4 Fe(III)-[cytochrome c] + 2 H2O + 4 H(+)(out)</text>
        <dbReference type="Rhea" id="RHEA:11436"/>
        <dbReference type="Rhea" id="RHEA-COMP:10350"/>
        <dbReference type="Rhea" id="RHEA-COMP:14399"/>
        <dbReference type="ChEBI" id="CHEBI:15377"/>
        <dbReference type="ChEBI" id="CHEBI:15378"/>
        <dbReference type="ChEBI" id="CHEBI:15379"/>
        <dbReference type="ChEBI" id="CHEBI:29033"/>
        <dbReference type="ChEBI" id="CHEBI:29034"/>
        <dbReference type="EC" id="7.1.1.9"/>
    </reaction>
</comment>
<keyword evidence="6 10" id="KW-1278">Translocase</keyword>
<evidence type="ECO:0000256" key="5">
    <source>
        <dbReference type="ARBA" id="ARBA00022692"/>
    </source>
</evidence>
<comment type="subunit">
    <text evidence="10">Associates with subunits I, II and III to form cytochrome c oxidase.</text>
</comment>
<evidence type="ECO:0000256" key="4">
    <source>
        <dbReference type="ARBA" id="ARBA00022475"/>
    </source>
</evidence>
<feature type="transmembrane region" description="Helical" evidence="11">
    <location>
        <begin position="90"/>
        <end position="123"/>
    </location>
</feature>
<protein>
    <recommendedName>
        <fullName evidence="10">Cytochrome c oxidase polypeptide 4</fullName>
        <ecNumber evidence="10">7.1.1.9</ecNumber>
    </recommendedName>
    <alternativeName>
        <fullName evidence="10">Cytochrome aa3 subunit 4</fullName>
    </alternativeName>
    <alternativeName>
        <fullName evidence="10">Cytochrome c oxidase polypeptide IV</fullName>
    </alternativeName>
</protein>